<proteinExistence type="inferred from homology"/>
<comment type="caution">
    <text evidence="12">The sequence shown here is derived from an EMBL/GenBank/DDBJ whole genome shotgun (WGS) entry which is preliminary data.</text>
</comment>
<dbReference type="SMART" id="SM00091">
    <property type="entry name" value="PAS"/>
    <property type="match status" value="1"/>
</dbReference>
<keyword evidence="4" id="KW-1133">Transmembrane helix</keyword>
<evidence type="ECO:0000256" key="5">
    <source>
        <dbReference type="ARBA" id="ARBA00023136"/>
    </source>
</evidence>
<dbReference type="Gene3D" id="3.30.450.20">
    <property type="entry name" value="PAS domain"/>
    <property type="match status" value="1"/>
</dbReference>
<dbReference type="InterPro" id="IPR001054">
    <property type="entry name" value="A/G_cyclase"/>
</dbReference>
<dbReference type="InterPro" id="IPR029787">
    <property type="entry name" value="Nucleotide_cyclase"/>
</dbReference>
<dbReference type="InterPro" id="IPR018297">
    <property type="entry name" value="A/G_cyclase_CS"/>
</dbReference>
<sequence length="397" mass="45208">MGDDGAIANHQESPLLAEMEKLRQEISELKQKNIDLEISLATAIEHGDLIENQLRQTEYRYRSIFENAAEGIFVISPEGKYLDANLALAKTYGYESVTELIETITDVRQELYVQPQRWDELRAYLNGFDSVTEFESEVYRKDRSKIWISENVRAIYDLDGSLLHYEGSVHDIGDRKIAEAELRQQRLLSERLLLNVLPQLIAERLKRGEKTIADSFSEVTVLFADIANFTAISYQISPKELVELLNNIFFTFDSLADKHKVEKIKTIGDAYMVVGGLPKPRVDHLEAIANMALDMLQEISNFFTPNNEPITLRIGIHTGPVVAGVIGKRKSAYDLWGDTVNIASRMESQGKAGYIQVTQTVYDCLKENYYFQERGIIPIKGRGLMTTYWLLGRKVKD</sequence>
<dbReference type="PROSITE" id="PS50125">
    <property type="entry name" value="GUANYLATE_CYCLASE_2"/>
    <property type="match status" value="1"/>
</dbReference>
<dbReference type="SUPFAM" id="SSF55785">
    <property type="entry name" value="PYP-like sensor domain (PAS domain)"/>
    <property type="match status" value="1"/>
</dbReference>
<keyword evidence="3" id="KW-0547">Nucleotide-binding</keyword>
<dbReference type="InterPro" id="IPR000014">
    <property type="entry name" value="PAS"/>
</dbReference>
<evidence type="ECO:0000256" key="6">
    <source>
        <dbReference type="ARBA" id="ARBA00023239"/>
    </source>
</evidence>
<dbReference type="Gene3D" id="3.30.70.1230">
    <property type="entry name" value="Nucleotide cyclase"/>
    <property type="match status" value="1"/>
</dbReference>
<evidence type="ECO:0000256" key="2">
    <source>
        <dbReference type="ARBA" id="ARBA00022692"/>
    </source>
</evidence>
<dbReference type="Pfam" id="PF00211">
    <property type="entry name" value="Guanylate_cyc"/>
    <property type="match status" value="1"/>
</dbReference>
<evidence type="ECO:0000256" key="8">
    <source>
        <dbReference type="SAM" id="Coils"/>
    </source>
</evidence>
<dbReference type="InterPro" id="IPR035965">
    <property type="entry name" value="PAS-like_dom_sf"/>
</dbReference>
<keyword evidence="8" id="KW-0175">Coiled coil</keyword>
<reference evidence="12 13" key="1">
    <citation type="submission" date="2024-09" db="EMBL/GenBank/DDBJ databases">
        <title>Floridaenema gen nov. (Aerosakkonemataceae, Aerosakkonematales ord. nov., Cyanobacteria) from benthic tropical and subtropical fresh waters, with the description of four new species.</title>
        <authorList>
            <person name="Moretto J.A."/>
            <person name="Berthold D.E."/>
            <person name="Lefler F.W."/>
            <person name="Huang I.-S."/>
            <person name="Laughinghouse H. IV."/>
        </authorList>
    </citation>
    <scope>NUCLEOTIDE SEQUENCE [LARGE SCALE GENOMIC DNA]</scope>
    <source>
        <strain evidence="12 13">BLCC-F154</strain>
    </source>
</reference>
<evidence type="ECO:0000313" key="12">
    <source>
        <dbReference type="EMBL" id="MFB2934718.1"/>
    </source>
</evidence>
<feature type="domain" description="PAS" evidence="9">
    <location>
        <begin position="57"/>
        <end position="95"/>
    </location>
</feature>
<evidence type="ECO:0000256" key="7">
    <source>
        <dbReference type="RuleBase" id="RU000405"/>
    </source>
</evidence>
<dbReference type="PROSITE" id="PS50112">
    <property type="entry name" value="PAS"/>
    <property type="match status" value="1"/>
</dbReference>
<keyword evidence="2" id="KW-0812">Transmembrane</keyword>
<dbReference type="CDD" id="cd07302">
    <property type="entry name" value="CHD"/>
    <property type="match status" value="1"/>
</dbReference>
<feature type="domain" description="PAC" evidence="10">
    <location>
        <begin position="132"/>
        <end position="184"/>
    </location>
</feature>
<keyword evidence="6 7" id="KW-0456">Lyase</keyword>
<dbReference type="RefSeq" id="WP_413256243.1">
    <property type="nucleotide sequence ID" value="NZ_JBHFNS010000019.1"/>
</dbReference>
<evidence type="ECO:0000256" key="1">
    <source>
        <dbReference type="ARBA" id="ARBA00004370"/>
    </source>
</evidence>
<dbReference type="CDD" id="cd00130">
    <property type="entry name" value="PAS"/>
    <property type="match status" value="1"/>
</dbReference>
<dbReference type="InterPro" id="IPR050401">
    <property type="entry name" value="Cyclic_nucleotide_synthase"/>
</dbReference>
<dbReference type="PROSITE" id="PS00452">
    <property type="entry name" value="GUANYLATE_CYCLASE_1"/>
    <property type="match status" value="1"/>
</dbReference>
<accession>A0ABV4Y881</accession>
<dbReference type="Pfam" id="PF13188">
    <property type="entry name" value="PAS_8"/>
    <property type="match status" value="1"/>
</dbReference>
<feature type="domain" description="Guanylate cyclase" evidence="11">
    <location>
        <begin position="220"/>
        <end position="347"/>
    </location>
</feature>
<keyword evidence="13" id="KW-1185">Reference proteome</keyword>
<protein>
    <submittedName>
        <fullName evidence="12">Adenylate/guanylate cyclase domain-containing protein</fullName>
    </submittedName>
</protein>
<evidence type="ECO:0000259" key="9">
    <source>
        <dbReference type="PROSITE" id="PS50112"/>
    </source>
</evidence>
<name>A0ABV4Y881_9CYAN</name>
<evidence type="ECO:0000313" key="13">
    <source>
        <dbReference type="Proteomes" id="UP001576776"/>
    </source>
</evidence>
<keyword evidence="5" id="KW-0472">Membrane</keyword>
<dbReference type="PANTHER" id="PTHR11920">
    <property type="entry name" value="GUANYLYL CYCLASE"/>
    <property type="match status" value="1"/>
</dbReference>
<comment type="subcellular location">
    <subcellularLocation>
        <location evidence="1">Membrane</location>
    </subcellularLocation>
</comment>
<dbReference type="PROSITE" id="PS50113">
    <property type="entry name" value="PAC"/>
    <property type="match status" value="1"/>
</dbReference>
<dbReference type="InterPro" id="IPR000700">
    <property type="entry name" value="PAS-assoc_C"/>
</dbReference>
<dbReference type="SMART" id="SM00044">
    <property type="entry name" value="CYCc"/>
    <property type="match status" value="1"/>
</dbReference>
<evidence type="ECO:0000259" key="10">
    <source>
        <dbReference type="PROSITE" id="PS50113"/>
    </source>
</evidence>
<comment type="similarity">
    <text evidence="7">Belongs to the adenylyl cyclase class-4/guanylyl cyclase family.</text>
</comment>
<evidence type="ECO:0000259" key="11">
    <source>
        <dbReference type="PROSITE" id="PS50125"/>
    </source>
</evidence>
<dbReference type="NCBIfam" id="TIGR00229">
    <property type="entry name" value="sensory_box"/>
    <property type="match status" value="1"/>
</dbReference>
<dbReference type="PANTHER" id="PTHR11920:SF335">
    <property type="entry name" value="GUANYLATE CYCLASE"/>
    <property type="match status" value="1"/>
</dbReference>
<dbReference type="EMBL" id="JBHFNS010000019">
    <property type="protein sequence ID" value="MFB2934718.1"/>
    <property type="molecule type" value="Genomic_DNA"/>
</dbReference>
<feature type="coiled-coil region" evidence="8">
    <location>
        <begin position="12"/>
        <end position="39"/>
    </location>
</feature>
<evidence type="ECO:0000256" key="4">
    <source>
        <dbReference type="ARBA" id="ARBA00022989"/>
    </source>
</evidence>
<dbReference type="Proteomes" id="UP001576776">
    <property type="component" value="Unassembled WGS sequence"/>
</dbReference>
<gene>
    <name evidence="12" type="ORF">ACE1B6_05520</name>
</gene>
<organism evidence="12 13">
    <name type="scientific">Floridaenema fluviatile BLCC-F154</name>
    <dbReference type="NCBI Taxonomy" id="3153640"/>
    <lineage>
        <taxon>Bacteria</taxon>
        <taxon>Bacillati</taxon>
        <taxon>Cyanobacteriota</taxon>
        <taxon>Cyanophyceae</taxon>
        <taxon>Oscillatoriophycideae</taxon>
        <taxon>Aerosakkonematales</taxon>
        <taxon>Aerosakkonemataceae</taxon>
        <taxon>Floridanema</taxon>
        <taxon>Floridanema fluviatile</taxon>
    </lineage>
</organism>
<evidence type="ECO:0000256" key="3">
    <source>
        <dbReference type="ARBA" id="ARBA00022741"/>
    </source>
</evidence>
<dbReference type="SUPFAM" id="SSF55073">
    <property type="entry name" value="Nucleotide cyclase"/>
    <property type="match status" value="1"/>
</dbReference>